<feature type="region of interest" description="Disordered" evidence="1">
    <location>
        <begin position="13"/>
        <end position="42"/>
    </location>
</feature>
<accession>A0A1I7B6J3</accession>
<organism evidence="2 3">
    <name type="scientific">Kosakonia arachidis</name>
    <dbReference type="NCBI Taxonomy" id="551989"/>
    <lineage>
        <taxon>Bacteria</taxon>
        <taxon>Pseudomonadati</taxon>
        <taxon>Pseudomonadota</taxon>
        <taxon>Gammaproteobacteria</taxon>
        <taxon>Enterobacterales</taxon>
        <taxon>Enterobacteriaceae</taxon>
        <taxon>Kosakonia</taxon>
    </lineage>
</organism>
<dbReference type="Proteomes" id="UP000199187">
    <property type="component" value="Unassembled WGS sequence"/>
</dbReference>
<keyword evidence="3" id="KW-1185">Reference proteome</keyword>
<dbReference type="EMBL" id="FPAU01000002">
    <property type="protein sequence ID" value="SFT82843.1"/>
    <property type="molecule type" value="Genomic_DNA"/>
</dbReference>
<protein>
    <submittedName>
        <fullName evidence="2">Uncharacterized protein</fullName>
    </submittedName>
</protein>
<evidence type="ECO:0000313" key="3">
    <source>
        <dbReference type="Proteomes" id="UP000199187"/>
    </source>
</evidence>
<sequence>MFAFPSKFTFASRHTAKPNKRPVSPTTGHKPILSTRFFQEAA</sequence>
<evidence type="ECO:0000256" key="1">
    <source>
        <dbReference type="SAM" id="MobiDB-lite"/>
    </source>
</evidence>
<proteinExistence type="predicted"/>
<evidence type="ECO:0000313" key="2">
    <source>
        <dbReference type="EMBL" id="SFT82843.1"/>
    </source>
</evidence>
<gene>
    <name evidence="2" type="ORF">SAMN05192562_102336</name>
</gene>
<name>A0A1I7B6J3_9ENTR</name>
<reference evidence="3" key="1">
    <citation type="submission" date="2016-10" db="EMBL/GenBank/DDBJ databases">
        <authorList>
            <person name="Varghese N."/>
            <person name="Submissions S."/>
        </authorList>
    </citation>
    <scope>NUCLEOTIDE SEQUENCE [LARGE SCALE GENOMIC DNA]</scope>
    <source>
        <strain evidence="3">Ah-143</strain>
    </source>
</reference>
<dbReference type="AlphaFoldDB" id="A0A1I7B6J3"/>